<evidence type="ECO:0000313" key="1">
    <source>
        <dbReference type="EMBL" id="ETJ29505.1"/>
    </source>
</evidence>
<feature type="non-terminal residue" evidence="1">
    <location>
        <position position="1"/>
    </location>
</feature>
<organism evidence="1">
    <name type="scientific">human gut metagenome</name>
    <dbReference type="NCBI Taxonomy" id="408170"/>
    <lineage>
        <taxon>unclassified sequences</taxon>
        <taxon>metagenomes</taxon>
        <taxon>organismal metagenomes</taxon>
    </lineage>
</organism>
<dbReference type="AlphaFoldDB" id="W1XJ42"/>
<dbReference type="EMBL" id="AZMM01015966">
    <property type="protein sequence ID" value="ETJ29505.1"/>
    <property type="molecule type" value="Genomic_DNA"/>
</dbReference>
<sequence>QESKVLITYFTRLQSLKKDKDELVSLHEQSKLNETNYHNEIKGFQKQLEHLSTRENEITQFNQYLEKNQVFFNQLDKIISSYQQKPVIEEEIKRLIL</sequence>
<reference evidence="1" key="1">
    <citation type="submission" date="2013-12" db="EMBL/GenBank/DDBJ databases">
        <title>A Varibaculum cambriense genome reconstructed from a premature infant gut community with otherwise low bacterial novelty that shifts toward anaerobic metabolism during the third week of life.</title>
        <authorList>
            <person name="Brown C.T."/>
            <person name="Sharon I."/>
            <person name="Thomas B.C."/>
            <person name="Castelle C.J."/>
            <person name="Morowitz M.J."/>
            <person name="Banfield J.F."/>
        </authorList>
    </citation>
    <scope>NUCLEOTIDE SEQUENCE</scope>
</reference>
<proteinExistence type="predicted"/>
<gene>
    <name evidence="1" type="ORF">Q604_UNBC15966G0001</name>
</gene>
<comment type="caution">
    <text evidence="1">The sequence shown here is derived from an EMBL/GenBank/DDBJ whole genome shotgun (WGS) entry which is preliminary data.</text>
</comment>
<accession>W1XJ42</accession>
<name>W1XJ42_9ZZZZ</name>
<protein>
    <submittedName>
        <fullName evidence="1">Nuclease sbcCD subunit C</fullName>
    </submittedName>
</protein>